<feature type="domain" description="HRDC" evidence="1">
    <location>
        <begin position="631"/>
        <end position="711"/>
    </location>
</feature>
<dbReference type="Gene3D" id="1.10.150.80">
    <property type="entry name" value="HRDC domain"/>
    <property type="match status" value="1"/>
</dbReference>
<dbReference type="Pfam" id="PF05970">
    <property type="entry name" value="PIF1"/>
    <property type="match status" value="1"/>
</dbReference>
<dbReference type="Gene3D" id="3.40.50.300">
    <property type="entry name" value="P-loop containing nucleotide triphosphate hydrolases"/>
    <property type="match status" value="2"/>
</dbReference>
<dbReference type="PANTHER" id="PTHR47642">
    <property type="entry name" value="ATP-DEPENDENT DNA HELICASE"/>
    <property type="match status" value="1"/>
</dbReference>
<dbReference type="GO" id="GO:0003678">
    <property type="term" value="F:DNA helicase activity"/>
    <property type="evidence" value="ECO:0007669"/>
    <property type="project" value="InterPro"/>
</dbReference>
<dbReference type="GO" id="GO:0003676">
    <property type="term" value="F:nucleic acid binding"/>
    <property type="evidence" value="ECO:0007669"/>
    <property type="project" value="InterPro"/>
</dbReference>
<dbReference type="FunFam" id="3.40.50.300:FF:001498">
    <property type="entry name" value="ATP-dependent DNA helicase"/>
    <property type="match status" value="1"/>
</dbReference>
<dbReference type="Gene3D" id="2.30.30.940">
    <property type="match status" value="1"/>
</dbReference>
<comment type="caution">
    <text evidence="2">The sequence shown here is derived from an EMBL/GenBank/DDBJ whole genome shotgun (WGS) entry which is preliminary data.</text>
</comment>
<dbReference type="GO" id="GO:0000166">
    <property type="term" value="F:nucleotide binding"/>
    <property type="evidence" value="ECO:0007669"/>
    <property type="project" value="InterPro"/>
</dbReference>
<dbReference type="PANTHER" id="PTHR47642:SF5">
    <property type="entry name" value="ATP-DEPENDENT DNA HELICASE"/>
    <property type="match status" value="1"/>
</dbReference>
<accession>A0A9D9ITM0</accession>
<organism evidence="2 3">
    <name type="scientific">Candidatus Cryptobacteroides excrementipullorum</name>
    <dbReference type="NCBI Taxonomy" id="2840761"/>
    <lineage>
        <taxon>Bacteria</taxon>
        <taxon>Pseudomonadati</taxon>
        <taxon>Bacteroidota</taxon>
        <taxon>Bacteroidia</taxon>
        <taxon>Bacteroidales</taxon>
        <taxon>Candidatus Cryptobacteroides</taxon>
    </lineage>
</organism>
<dbReference type="Pfam" id="PF13538">
    <property type="entry name" value="UvrD_C_2"/>
    <property type="match status" value="1"/>
</dbReference>
<dbReference type="PROSITE" id="PS50967">
    <property type="entry name" value="HRDC"/>
    <property type="match status" value="1"/>
</dbReference>
<dbReference type="SMART" id="SM00341">
    <property type="entry name" value="HRDC"/>
    <property type="match status" value="1"/>
</dbReference>
<evidence type="ECO:0000313" key="3">
    <source>
        <dbReference type="Proteomes" id="UP000823771"/>
    </source>
</evidence>
<name>A0A9D9ITM0_9BACT</name>
<reference evidence="2" key="1">
    <citation type="submission" date="2020-10" db="EMBL/GenBank/DDBJ databases">
        <authorList>
            <person name="Gilroy R."/>
        </authorList>
    </citation>
    <scope>NUCLEOTIDE SEQUENCE</scope>
    <source>
        <strain evidence="2">2478</strain>
    </source>
</reference>
<dbReference type="InterPro" id="IPR051055">
    <property type="entry name" value="PIF1_helicase"/>
</dbReference>
<dbReference type="Proteomes" id="UP000823771">
    <property type="component" value="Unassembled WGS sequence"/>
</dbReference>
<dbReference type="Pfam" id="PF00570">
    <property type="entry name" value="HRDC"/>
    <property type="match status" value="1"/>
</dbReference>
<dbReference type="EMBL" id="JADILZ010000040">
    <property type="protein sequence ID" value="MBO8478131.1"/>
    <property type="molecule type" value="Genomic_DNA"/>
</dbReference>
<dbReference type="InterPro" id="IPR002121">
    <property type="entry name" value="HRDC_dom"/>
</dbReference>
<evidence type="ECO:0000313" key="2">
    <source>
        <dbReference type="EMBL" id="MBO8478131.1"/>
    </source>
</evidence>
<sequence>MEQNPELSLARDFIEKTGTSLFLTGKAGTGKTTFLHMLKRECPKRMVVLAPTGIAAINAGGMTIHSFFQLPFAPYIPESAFSPSGNARYSFRFGKEKVRIIRSMDLLVIDEISMVRADLLDEVDSVLRKYRDKGKPFGGVQLLMIGDLQQLPPVVKDDEWQMLKEFYDTPYFFSSMALRQTGYCMIELRTVYRQKDSAFLEILNSVREGRCGRQVLGALNRRYIPDFRPDRKEGWIRLVTHNFQAQRINESELEQLDGPVFRFKATVSGKFPEYSYPTEAGLELKKGAQIMFVKNDTSGGRRYFNGMIGEITGISDSSVEVRVKDTGEEFTLGEEEWTNAKYVLDEETREIREEIEGTFRQIPVRLAWAITIHKSQGLTFEHAVIDAGYSFAHGQAYVALSRCRTLEGLVLGSPLHERAVINDKAVREFTEQARQDEPDPARIISLQRAYFLELLSGLFDFPPIVSALWKYVRTAEGYFAELYPKQIAGYKEALRTFSADAVDVAGKFRVQYTRMAMSSADCTSDKALQERIHSGALYFKEKTEALAKAFSDALPDPDNKELKKRLKDTLKEADGLIYRKTALLGSVVEDGFDTSGYLKKKAMLALEDAPSGLRKKKASASQGGKAEIPSDILHPGLYRRITGWRKARAEAEGVPAYTVLRQQTVLGISNILPQDSETLSGIPYFGKRKTEKYGEEILDMVREYMESPEYGKSGVSR</sequence>
<dbReference type="InterPro" id="IPR027417">
    <property type="entry name" value="P-loop_NTPase"/>
</dbReference>
<proteinExistence type="predicted"/>
<evidence type="ECO:0000259" key="1">
    <source>
        <dbReference type="PROSITE" id="PS50967"/>
    </source>
</evidence>
<dbReference type="InterPro" id="IPR044876">
    <property type="entry name" value="HRDC_dom_sf"/>
</dbReference>
<dbReference type="SUPFAM" id="SSF47819">
    <property type="entry name" value="HRDC-like"/>
    <property type="match status" value="1"/>
</dbReference>
<dbReference type="SMART" id="SM00382">
    <property type="entry name" value="AAA"/>
    <property type="match status" value="1"/>
</dbReference>
<protein>
    <submittedName>
        <fullName evidence="2">AAA family ATPase</fullName>
    </submittedName>
</protein>
<dbReference type="AlphaFoldDB" id="A0A9D9ITM0"/>
<gene>
    <name evidence="2" type="ORF">IAB80_04520</name>
</gene>
<dbReference type="InterPro" id="IPR003593">
    <property type="entry name" value="AAA+_ATPase"/>
</dbReference>
<dbReference type="InterPro" id="IPR010997">
    <property type="entry name" value="HRDC-like_sf"/>
</dbReference>
<dbReference type="GO" id="GO:0000723">
    <property type="term" value="P:telomere maintenance"/>
    <property type="evidence" value="ECO:0007669"/>
    <property type="project" value="InterPro"/>
</dbReference>
<dbReference type="CDD" id="cd18809">
    <property type="entry name" value="SF1_C_RecD"/>
    <property type="match status" value="1"/>
</dbReference>
<dbReference type="GO" id="GO:0006281">
    <property type="term" value="P:DNA repair"/>
    <property type="evidence" value="ECO:0007669"/>
    <property type="project" value="InterPro"/>
</dbReference>
<reference evidence="2" key="2">
    <citation type="journal article" date="2021" name="PeerJ">
        <title>Extensive microbial diversity within the chicken gut microbiome revealed by metagenomics and culture.</title>
        <authorList>
            <person name="Gilroy R."/>
            <person name="Ravi A."/>
            <person name="Getino M."/>
            <person name="Pursley I."/>
            <person name="Horton D.L."/>
            <person name="Alikhan N.F."/>
            <person name="Baker D."/>
            <person name="Gharbi K."/>
            <person name="Hall N."/>
            <person name="Watson M."/>
            <person name="Adriaenssens E.M."/>
            <person name="Foster-Nyarko E."/>
            <person name="Jarju S."/>
            <person name="Secka A."/>
            <person name="Antonio M."/>
            <person name="Oren A."/>
            <person name="Chaudhuri R.R."/>
            <person name="La Ragione R."/>
            <person name="Hildebrand F."/>
            <person name="Pallen M.J."/>
        </authorList>
    </citation>
    <scope>NUCLEOTIDE SEQUENCE</scope>
    <source>
        <strain evidence="2">2478</strain>
    </source>
</reference>
<dbReference type="InterPro" id="IPR010285">
    <property type="entry name" value="DNA_helicase_pif1-like_DEAD"/>
</dbReference>
<dbReference type="InterPro" id="IPR027785">
    <property type="entry name" value="UvrD-like_helicase_C"/>
</dbReference>
<dbReference type="SUPFAM" id="SSF52540">
    <property type="entry name" value="P-loop containing nucleoside triphosphate hydrolases"/>
    <property type="match status" value="2"/>
</dbReference>